<dbReference type="AlphaFoldDB" id="A0A3B1CMG1"/>
<dbReference type="GO" id="GO:0005886">
    <property type="term" value="C:plasma membrane"/>
    <property type="evidence" value="ECO:0007669"/>
    <property type="project" value="TreeGrafter"/>
</dbReference>
<protein>
    <recommendedName>
        <fullName evidence="1">YhdP central domain-containing protein</fullName>
    </recommendedName>
</protein>
<gene>
    <name evidence="2" type="ORF">MNBD_NITROSPINAE03-352</name>
</gene>
<dbReference type="InterPro" id="IPR052894">
    <property type="entry name" value="AsmA-related"/>
</dbReference>
<evidence type="ECO:0000313" key="2">
    <source>
        <dbReference type="EMBL" id="VAX17907.1"/>
    </source>
</evidence>
<name>A0A3B1CMG1_9ZZZZ</name>
<dbReference type="Pfam" id="PF13116">
    <property type="entry name" value="YhdP"/>
    <property type="match status" value="1"/>
</dbReference>
<reference evidence="2" key="1">
    <citation type="submission" date="2018-06" db="EMBL/GenBank/DDBJ databases">
        <authorList>
            <person name="Zhirakovskaya E."/>
        </authorList>
    </citation>
    <scope>NUCLEOTIDE SEQUENCE</scope>
</reference>
<dbReference type="PANTHER" id="PTHR30441">
    <property type="entry name" value="DUF748 DOMAIN-CONTAINING PROTEIN"/>
    <property type="match status" value="1"/>
</dbReference>
<dbReference type="GO" id="GO:0090313">
    <property type="term" value="P:regulation of protein targeting to membrane"/>
    <property type="evidence" value="ECO:0007669"/>
    <property type="project" value="TreeGrafter"/>
</dbReference>
<feature type="domain" description="YhdP central" evidence="1">
    <location>
        <begin position="228"/>
        <end position="489"/>
    </location>
</feature>
<sequence length="531" mass="59424">GLAIVDMGIRGKFNEFTLKNKLDMTNAEYHFMNLFHKSFGFKNVYTFEGTVRDNDKLVIDRLVLDLGASRIEVKGRIGRFLRGEEIDLNIRSDKVLFNDLDKFLNFFEDIDSEGSINGDFSIRKKSLDEPIRLMGNVYLENASFKLPVFHEIFNKVDAGFELVNDQIFLKNGAGVFGDGAFTMSGVATISDKHKFSLNVSTQALNLSDLFGPTPKKEDEAKPTAEKEKVEENTKIKKGPNFFAGRWDIIVSSMKGAIGAIRYTDLDASIRYENRRFTISPLSFAANGGRWNWKADLYKLPATIEFNSELDIQDMDMESYFTQVAEVGKFVSGPVNLRGKVSGQGKRWSEIKKSLDGNIQLQSGKGVIHRFNLLSKIFALLNVSQYFKLKTPDLAVEGMPFESISGKFALSSGVAHTEDLIIDSEAMRISSVGDFDIGYNRIDMKIGVMPFITVDRVVSSIPVVGKILTGDNKSLLTSYFIVKGDLKNPETRSVQLESLAKGVIGIFKRLFEFPFKALESQKKKGEAPVNNK</sequence>
<organism evidence="2">
    <name type="scientific">hydrothermal vent metagenome</name>
    <dbReference type="NCBI Taxonomy" id="652676"/>
    <lineage>
        <taxon>unclassified sequences</taxon>
        <taxon>metagenomes</taxon>
        <taxon>ecological metagenomes</taxon>
    </lineage>
</organism>
<dbReference type="PANTHER" id="PTHR30441:SF4">
    <property type="entry name" value="PROTEIN ASMA"/>
    <property type="match status" value="1"/>
</dbReference>
<accession>A0A3B1CMG1</accession>
<feature type="non-terminal residue" evidence="2">
    <location>
        <position position="1"/>
    </location>
</feature>
<dbReference type="InterPro" id="IPR025263">
    <property type="entry name" value="YhdP_central"/>
</dbReference>
<evidence type="ECO:0000259" key="1">
    <source>
        <dbReference type="Pfam" id="PF13116"/>
    </source>
</evidence>
<proteinExistence type="predicted"/>
<dbReference type="EMBL" id="UOGB01000093">
    <property type="protein sequence ID" value="VAX17907.1"/>
    <property type="molecule type" value="Genomic_DNA"/>
</dbReference>